<feature type="active site" description="Proton acceptor" evidence="1">
    <location>
        <position position="84"/>
    </location>
</feature>
<feature type="active site" description="Proton donor" evidence="1">
    <location>
        <position position="181"/>
    </location>
</feature>
<organism evidence="2 3">
    <name type="scientific">Candidatus Sulfuritelmatomonas gaucii</name>
    <dbReference type="NCBI Taxonomy" id="2043161"/>
    <lineage>
        <taxon>Bacteria</taxon>
        <taxon>Pseudomonadati</taxon>
        <taxon>Acidobacteriota</taxon>
        <taxon>Terriglobia</taxon>
        <taxon>Terriglobales</taxon>
        <taxon>Acidobacteriaceae</taxon>
        <taxon>Candidatus Sulfuritelmatomonas</taxon>
    </lineage>
</organism>
<comment type="function">
    <text evidence="1">Catalyzes the epimerization of D-tagaturonate (D-TagA) to D-fructuronate (D-FruA).</text>
</comment>
<keyword evidence="1" id="KW-0479">Metal-binding</keyword>
<dbReference type="HAMAP" id="MF_02243">
    <property type="entry name" value="UxaE"/>
    <property type="match status" value="1"/>
</dbReference>
<feature type="binding site" evidence="1">
    <location>
        <position position="85"/>
    </location>
    <ligand>
        <name>a divalent metal cation</name>
        <dbReference type="ChEBI" id="CHEBI:60240"/>
    </ligand>
</feature>
<reference evidence="3" key="1">
    <citation type="submission" date="2018-02" db="EMBL/GenBank/DDBJ databases">
        <authorList>
            <person name="Hausmann B."/>
        </authorList>
    </citation>
    <scope>NUCLEOTIDE SEQUENCE [LARGE SCALE GENOMIC DNA]</scope>
    <source>
        <strain evidence="3">Peat soil MAG SbA5</strain>
    </source>
</reference>
<dbReference type="Pfam" id="PF16257">
    <property type="entry name" value="UxaE"/>
    <property type="match status" value="1"/>
</dbReference>
<dbReference type="EMBL" id="OKRB01000107">
    <property type="protein sequence ID" value="SPE25244.1"/>
    <property type="molecule type" value="Genomic_DNA"/>
</dbReference>
<protein>
    <recommendedName>
        <fullName evidence="1">Tagaturonate/fructuronate epimerase</fullName>
        <shortName evidence="1">D-TagA/D-FruA epimerase</shortName>
        <ecNumber evidence="1">5.1.2.7</ecNumber>
    </recommendedName>
</protein>
<proteinExistence type="inferred from homology"/>
<evidence type="ECO:0000313" key="2">
    <source>
        <dbReference type="EMBL" id="SPE25244.1"/>
    </source>
</evidence>
<comment type="similarity">
    <text evidence="1">Belongs to the UxaE family.</text>
</comment>
<name>A0A2N9LPY6_9BACT</name>
<accession>A0A2N9LPY6</accession>
<gene>
    <name evidence="1" type="primary">uxaE</name>
    <name evidence="2" type="ORF">SBA5_490026</name>
</gene>
<sequence length="424" mass="46223">MMENHGLKLNKYSVGTGDRFAHQAKAQLQACIKTLERGVEVVPVWNKSNREHMIIGSEPCSVREAADAAVKALGWKLPYYCDADHITAATVDRFLKPCDFFTSDVADFIGQPAESAHVENFVKRHPELQGSIELAGADEAFEIASSHLRQTAQKFLAAVKQAGEVYRRVLSAKGAGNFIPEVSMDETDRAQSPVDLLIILAAIADEGIPVQTIAPKFSGRFNKGVDYVGDVGQFEREMALDIAAIAYAVKQYGLPDNLKLSVHSGSDKFSIYPAIHANMKRFNVGVHLKTAGTTWLEELIGLAEAGGAGLALAKEVYAEALAHREELCGPYATVIDIDPNKLPTAAEVRGWTSEQYTSALRHVEDDPAYNPSFRQLLHVGFKIAAKMGPRYLDLLESNEAVIAKNVTENLYARHIAPVFLGCGG</sequence>
<evidence type="ECO:0000256" key="1">
    <source>
        <dbReference type="HAMAP-Rule" id="MF_02243"/>
    </source>
</evidence>
<comment type="catalytic activity">
    <reaction evidence="1">
        <text>keto-D-tagaturonate = keto-D-fructuronate</text>
        <dbReference type="Rhea" id="RHEA:51656"/>
        <dbReference type="ChEBI" id="CHEBI:17886"/>
        <dbReference type="ChEBI" id="CHEBI:59881"/>
        <dbReference type="EC" id="5.1.2.7"/>
    </reaction>
</comment>
<dbReference type="AlphaFoldDB" id="A0A2N9LPY6"/>
<dbReference type="GO" id="GO:0046872">
    <property type="term" value="F:metal ion binding"/>
    <property type="evidence" value="ECO:0007669"/>
    <property type="project" value="UniProtKB-UniRule"/>
</dbReference>
<feature type="binding site" evidence="1">
    <location>
        <position position="263"/>
    </location>
    <ligand>
        <name>a divalent metal cation</name>
        <dbReference type="ChEBI" id="CHEBI:60240"/>
    </ligand>
</feature>
<evidence type="ECO:0000313" key="3">
    <source>
        <dbReference type="Proteomes" id="UP000239735"/>
    </source>
</evidence>
<dbReference type="GO" id="GO:0016856">
    <property type="term" value="F:racemase and epimerase activity, acting on hydroxy acids and derivatives"/>
    <property type="evidence" value="ECO:0007669"/>
    <property type="project" value="UniProtKB-UniRule"/>
</dbReference>
<feature type="binding site" evidence="1">
    <location>
        <position position="223"/>
    </location>
    <ligand>
        <name>a divalent metal cation</name>
        <dbReference type="ChEBI" id="CHEBI:60240"/>
    </ligand>
</feature>
<comment type="cofactor">
    <cofactor evidence="1">
        <name>a divalent metal cation</name>
        <dbReference type="ChEBI" id="CHEBI:60240"/>
    </cofactor>
</comment>
<dbReference type="InterPro" id="IPR032586">
    <property type="entry name" value="UxaE"/>
</dbReference>
<dbReference type="Proteomes" id="UP000239735">
    <property type="component" value="Unassembled WGS sequence"/>
</dbReference>
<dbReference type="EC" id="5.1.2.7" evidence="1"/>
<keyword evidence="1" id="KW-0413">Isomerase</keyword>